<sequence>MINSTLLRVINVGVHVVGAVLFPFGIYTHYKVDIPVDVNPIDSAYGQKFKYLTFIDEFVAITFWALFVLDRNLVMPAEFDQYFPMWLNHIVHSMVFVLPVMEIITSPREYPSIQNGLIGLCVFQGVYLVWIHVVYYKCNMWVYPILEKLGLFARYMFLGSSVAFSIALYFGGQFLNNTIWSAQGPSAKKLI</sequence>
<comment type="catalytic activity">
    <reaction evidence="11">
        <text>12-(9Z-octadecenoyloxy)-octadecanoate + H2O = 12-hydroxyoctadecanoate + (9Z)-octadecenoate + H(+)</text>
        <dbReference type="Rhea" id="RHEA:52060"/>
        <dbReference type="ChEBI" id="CHEBI:15377"/>
        <dbReference type="ChEBI" id="CHEBI:15378"/>
        <dbReference type="ChEBI" id="CHEBI:30823"/>
        <dbReference type="ChEBI" id="CHEBI:84201"/>
        <dbReference type="ChEBI" id="CHEBI:136302"/>
    </reaction>
    <physiologicalReaction direction="left-to-right" evidence="11">
        <dbReference type="Rhea" id="RHEA:52061"/>
    </physiologicalReaction>
</comment>
<comment type="subcellular location">
    <subcellularLocation>
        <location evidence="2">Endomembrane system</location>
        <topology evidence="2">Multi-pass membrane protein</topology>
    </subcellularLocation>
</comment>
<evidence type="ECO:0000256" key="5">
    <source>
        <dbReference type="ARBA" id="ARBA00022989"/>
    </source>
</evidence>
<feature type="transmembrane region" description="Helical" evidence="17">
    <location>
        <begin position="155"/>
        <end position="175"/>
    </location>
</feature>
<feature type="transmembrane region" description="Helical" evidence="17">
    <location>
        <begin position="12"/>
        <end position="30"/>
    </location>
</feature>
<evidence type="ECO:0000256" key="4">
    <source>
        <dbReference type="ARBA" id="ARBA00022692"/>
    </source>
</evidence>
<evidence type="ECO:0000256" key="2">
    <source>
        <dbReference type="ARBA" id="ARBA00004127"/>
    </source>
</evidence>
<comment type="catalytic activity">
    <reaction evidence="13">
        <text>9-octadecanoyloxy-octadecanoate + H2O = 9-hydroxy-octadecanoate + octadecanoate + H(+)</text>
        <dbReference type="Rhea" id="RHEA:52096"/>
        <dbReference type="ChEBI" id="CHEBI:15377"/>
        <dbReference type="ChEBI" id="CHEBI:15378"/>
        <dbReference type="ChEBI" id="CHEBI:25629"/>
        <dbReference type="ChEBI" id="CHEBI:136286"/>
        <dbReference type="ChEBI" id="CHEBI:136373"/>
    </reaction>
    <physiologicalReaction direction="left-to-right" evidence="13">
        <dbReference type="Rhea" id="RHEA:52097"/>
    </physiologicalReaction>
</comment>
<comment type="catalytic activity">
    <reaction evidence="10">
        <text>12-octadecanoyloxy-octadecanoate + H2O = 12-hydroxyoctadecanoate + octadecanoate + H(+)</text>
        <dbReference type="Rhea" id="RHEA:52080"/>
        <dbReference type="ChEBI" id="CHEBI:15377"/>
        <dbReference type="ChEBI" id="CHEBI:15378"/>
        <dbReference type="ChEBI" id="CHEBI:25629"/>
        <dbReference type="ChEBI" id="CHEBI:84201"/>
        <dbReference type="ChEBI" id="CHEBI:136330"/>
    </reaction>
    <physiologicalReaction direction="left-to-right" evidence="10">
        <dbReference type="Rhea" id="RHEA:52081"/>
    </physiologicalReaction>
</comment>
<comment type="catalytic activity">
    <reaction evidence="1">
        <text>9-(9Z-hexadecenoyloxy)-octadecanoate + H2O = (9Z)-hexadecenoate + 9-hydroxy-octadecanoate + H(+)</text>
        <dbReference type="Rhea" id="RHEA:52068"/>
        <dbReference type="ChEBI" id="CHEBI:15377"/>
        <dbReference type="ChEBI" id="CHEBI:15378"/>
        <dbReference type="ChEBI" id="CHEBI:32372"/>
        <dbReference type="ChEBI" id="CHEBI:136286"/>
        <dbReference type="ChEBI" id="CHEBI:136309"/>
    </reaction>
    <physiologicalReaction direction="left-to-right" evidence="1">
        <dbReference type="Rhea" id="RHEA:52069"/>
    </physiologicalReaction>
</comment>
<comment type="catalytic activity">
    <reaction evidence="12">
        <text>9-(9Z-octadecenoyloxy)-octadecanoate + H2O = 9-hydroxy-octadecanoate + (9Z)-octadecenoate + H(+)</text>
        <dbReference type="Rhea" id="RHEA:52048"/>
        <dbReference type="ChEBI" id="CHEBI:15377"/>
        <dbReference type="ChEBI" id="CHEBI:15378"/>
        <dbReference type="ChEBI" id="CHEBI:30823"/>
        <dbReference type="ChEBI" id="CHEBI:136282"/>
        <dbReference type="ChEBI" id="CHEBI:136286"/>
    </reaction>
    <physiologicalReaction direction="left-to-right" evidence="12">
        <dbReference type="Rhea" id="RHEA:52049"/>
    </physiologicalReaction>
</comment>
<comment type="similarity">
    <text evidence="3">Belongs to the AIG1 family.</text>
</comment>
<comment type="catalytic activity">
    <reaction evidence="14">
        <text>13-(9Z-octadecenoyloxy)-octadecanoate + H2O = 13-hydroxy-octadecanoate + (9Z)-octadecenoate + H(+)</text>
        <dbReference type="Rhea" id="RHEA:52064"/>
        <dbReference type="ChEBI" id="CHEBI:15377"/>
        <dbReference type="ChEBI" id="CHEBI:15378"/>
        <dbReference type="ChEBI" id="CHEBI:30823"/>
        <dbReference type="ChEBI" id="CHEBI:136303"/>
        <dbReference type="ChEBI" id="CHEBI:136304"/>
    </reaction>
    <physiologicalReaction direction="left-to-right" evidence="14">
        <dbReference type="Rhea" id="RHEA:52065"/>
    </physiologicalReaction>
</comment>
<feature type="transmembrane region" description="Helical" evidence="17">
    <location>
        <begin position="51"/>
        <end position="69"/>
    </location>
</feature>
<dbReference type="PANTHER" id="PTHR10989:SF16">
    <property type="entry name" value="AT02829P-RELATED"/>
    <property type="match status" value="1"/>
</dbReference>
<comment type="catalytic activity">
    <reaction evidence="16">
        <text>12-(9Z-hexadecenoyloxy)-octadecanoate + H2O = 12-hydroxyoctadecanoate + (9Z)-hexadecenoate + H(+)</text>
        <dbReference type="Rhea" id="RHEA:52072"/>
        <dbReference type="ChEBI" id="CHEBI:15377"/>
        <dbReference type="ChEBI" id="CHEBI:15378"/>
        <dbReference type="ChEBI" id="CHEBI:32372"/>
        <dbReference type="ChEBI" id="CHEBI:84201"/>
        <dbReference type="ChEBI" id="CHEBI:136312"/>
    </reaction>
    <physiologicalReaction direction="left-to-right" evidence="16">
        <dbReference type="Rhea" id="RHEA:52073"/>
    </physiologicalReaction>
</comment>
<reference evidence="18" key="1">
    <citation type="submission" date="2021-05" db="EMBL/GenBank/DDBJ databases">
        <authorList>
            <person name="Alioto T."/>
            <person name="Alioto T."/>
            <person name="Gomez Garrido J."/>
        </authorList>
    </citation>
    <scope>NUCLEOTIDE SEQUENCE</scope>
</reference>
<comment type="catalytic activity">
    <reaction evidence="8">
        <text>13-octadecanoyloxy-octadecanoate + H2O = 13-hydroxy-octadecanoate + octadecanoate + H(+)</text>
        <dbReference type="Rhea" id="RHEA:52084"/>
        <dbReference type="ChEBI" id="CHEBI:15377"/>
        <dbReference type="ChEBI" id="CHEBI:15378"/>
        <dbReference type="ChEBI" id="CHEBI:25629"/>
        <dbReference type="ChEBI" id="CHEBI:136304"/>
        <dbReference type="ChEBI" id="CHEBI:136335"/>
    </reaction>
    <physiologicalReaction direction="left-to-right" evidence="8">
        <dbReference type="Rhea" id="RHEA:52085"/>
    </physiologicalReaction>
</comment>
<evidence type="ECO:0000256" key="17">
    <source>
        <dbReference type="SAM" id="Phobius"/>
    </source>
</evidence>
<comment type="catalytic activity">
    <reaction evidence="15">
        <text>13-(9Z-hexadecenoyloxy)-octadecanoate + H2O = 13-hydroxy-octadecanoate + (9Z)-hexadecenoate + H(+)</text>
        <dbReference type="Rhea" id="RHEA:52076"/>
        <dbReference type="ChEBI" id="CHEBI:15377"/>
        <dbReference type="ChEBI" id="CHEBI:15378"/>
        <dbReference type="ChEBI" id="CHEBI:32372"/>
        <dbReference type="ChEBI" id="CHEBI:136304"/>
        <dbReference type="ChEBI" id="CHEBI:136315"/>
    </reaction>
    <physiologicalReaction direction="left-to-right" evidence="15">
        <dbReference type="Rhea" id="RHEA:52077"/>
    </physiologicalReaction>
</comment>
<keyword evidence="5 17" id="KW-1133">Transmembrane helix</keyword>
<name>A0A8D8UT78_9HEMI</name>
<dbReference type="InterPro" id="IPR006838">
    <property type="entry name" value="ADTRP_AIG1"/>
</dbReference>
<dbReference type="GO" id="GO:0016020">
    <property type="term" value="C:membrane"/>
    <property type="evidence" value="ECO:0007669"/>
    <property type="project" value="InterPro"/>
</dbReference>
<evidence type="ECO:0000256" key="3">
    <source>
        <dbReference type="ARBA" id="ARBA00009300"/>
    </source>
</evidence>
<comment type="catalytic activity">
    <reaction evidence="9">
        <text>9-hexadecanoyloxy-octadecanoate + H2O = 9-hydroxy-octadecanoate + hexadecanoate + H(+)</text>
        <dbReference type="Rhea" id="RHEA:52052"/>
        <dbReference type="ChEBI" id="CHEBI:7896"/>
        <dbReference type="ChEBI" id="CHEBI:15377"/>
        <dbReference type="ChEBI" id="CHEBI:15378"/>
        <dbReference type="ChEBI" id="CHEBI:83670"/>
        <dbReference type="ChEBI" id="CHEBI:136286"/>
    </reaction>
    <physiologicalReaction direction="left-to-right" evidence="9">
        <dbReference type="Rhea" id="RHEA:52053"/>
    </physiologicalReaction>
</comment>
<accession>A0A8D8UT78</accession>
<evidence type="ECO:0000256" key="13">
    <source>
        <dbReference type="ARBA" id="ARBA00049221"/>
    </source>
</evidence>
<evidence type="ECO:0000256" key="16">
    <source>
        <dbReference type="ARBA" id="ARBA00049428"/>
    </source>
</evidence>
<proteinExistence type="inferred from homology"/>
<feature type="transmembrane region" description="Helical" evidence="17">
    <location>
        <begin position="89"/>
        <end position="105"/>
    </location>
</feature>
<evidence type="ECO:0000256" key="6">
    <source>
        <dbReference type="ARBA" id="ARBA00023136"/>
    </source>
</evidence>
<dbReference type="PANTHER" id="PTHR10989">
    <property type="entry name" value="ANDROGEN-INDUCED PROTEIN 1-RELATED"/>
    <property type="match status" value="1"/>
</dbReference>
<evidence type="ECO:0000256" key="10">
    <source>
        <dbReference type="ARBA" id="ARBA00048680"/>
    </source>
</evidence>
<dbReference type="EMBL" id="HBUF01346898">
    <property type="protein sequence ID" value="CAG6710317.1"/>
    <property type="molecule type" value="Transcribed_RNA"/>
</dbReference>
<dbReference type="AlphaFoldDB" id="A0A8D8UT78"/>
<evidence type="ECO:0000256" key="9">
    <source>
        <dbReference type="ARBA" id="ARBA00047863"/>
    </source>
</evidence>
<evidence type="ECO:0000256" key="15">
    <source>
        <dbReference type="ARBA" id="ARBA00049322"/>
    </source>
</evidence>
<organism evidence="18">
    <name type="scientific">Cacopsylla melanoneura</name>
    <dbReference type="NCBI Taxonomy" id="428564"/>
    <lineage>
        <taxon>Eukaryota</taxon>
        <taxon>Metazoa</taxon>
        <taxon>Ecdysozoa</taxon>
        <taxon>Arthropoda</taxon>
        <taxon>Hexapoda</taxon>
        <taxon>Insecta</taxon>
        <taxon>Pterygota</taxon>
        <taxon>Neoptera</taxon>
        <taxon>Paraneoptera</taxon>
        <taxon>Hemiptera</taxon>
        <taxon>Sternorrhyncha</taxon>
        <taxon>Psylloidea</taxon>
        <taxon>Psyllidae</taxon>
        <taxon>Psyllinae</taxon>
        <taxon>Cacopsylla</taxon>
    </lineage>
</organism>
<evidence type="ECO:0000256" key="11">
    <source>
        <dbReference type="ARBA" id="ARBA00048701"/>
    </source>
</evidence>
<evidence type="ECO:0000256" key="1">
    <source>
        <dbReference type="ARBA" id="ARBA00000923"/>
    </source>
</evidence>
<evidence type="ECO:0000256" key="8">
    <source>
        <dbReference type="ARBA" id="ARBA00047427"/>
    </source>
</evidence>
<evidence type="ECO:0000313" key="18">
    <source>
        <dbReference type="EMBL" id="CAG6710317.1"/>
    </source>
</evidence>
<evidence type="ECO:0000256" key="14">
    <source>
        <dbReference type="ARBA" id="ARBA00049296"/>
    </source>
</evidence>
<dbReference type="GO" id="GO:0012505">
    <property type="term" value="C:endomembrane system"/>
    <property type="evidence" value="ECO:0007669"/>
    <property type="project" value="UniProtKB-SubCell"/>
</dbReference>
<dbReference type="Pfam" id="PF04750">
    <property type="entry name" value="Far-17a_AIG1"/>
    <property type="match status" value="1"/>
</dbReference>
<feature type="transmembrane region" description="Helical" evidence="17">
    <location>
        <begin position="117"/>
        <end position="135"/>
    </location>
</feature>
<evidence type="ECO:0000256" key="12">
    <source>
        <dbReference type="ARBA" id="ARBA00048800"/>
    </source>
</evidence>
<protein>
    <submittedName>
        <fullName evidence="18">Androgen-induced gene 1 protein</fullName>
    </submittedName>
</protein>
<evidence type="ECO:0000256" key="7">
    <source>
        <dbReference type="ARBA" id="ARBA00047368"/>
    </source>
</evidence>
<comment type="catalytic activity">
    <reaction evidence="7">
        <text>12-hexadecanoyloxy-octadecanoate + H2O = 12-hydroxyoctadecanoate + hexadecanoate + H(+)</text>
        <dbReference type="Rhea" id="RHEA:52056"/>
        <dbReference type="ChEBI" id="CHEBI:7896"/>
        <dbReference type="ChEBI" id="CHEBI:15377"/>
        <dbReference type="ChEBI" id="CHEBI:15378"/>
        <dbReference type="ChEBI" id="CHEBI:83677"/>
        <dbReference type="ChEBI" id="CHEBI:84201"/>
    </reaction>
    <physiologicalReaction direction="left-to-right" evidence="7">
        <dbReference type="Rhea" id="RHEA:52057"/>
    </physiologicalReaction>
</comment>
<keyword evidence="6 17" id="KW-0472">Membrane</keyword>
<keyword evidence="4 17" id="KW-0812">Transmembrane</keyword>